<dbReference type="Gene3D" id="2.30.40.10">
    <property type="entry name" value="Urease, subunit C, domain 1"/>
    <property type="match status" value="2"/>
</dbReference>
<comment type="caution">
    <text evidence="5">The sequence shown here is derived from an EMBL/GenBank/DDBJ whole genome shotgun (WGS) entry which is preliminary data.</text>
</comment>
<evidence type="ECO:0000259" key="4">
    <source>
        <dbReference type="Pfam" id="PF01979"/>
    </source>
</evidence>
<feature type="signal peptide" evidence="3">
    <location>
        <begin position="1"/>
        <end position="22"/>
    </location>
</feature>
<comment type="similarity">
    <text evidence="1">Belongs to the TolB family.</text>
</comment>
<dbReference type="AlphaFoldDB" id="A0A8J2UH83"/>
<feature type="chain" id="PRO_5035187045" evidence="3">
    <location>
        <begin position="23"/>
        <end position="1166"/>
    </location>
</feature>
<feature type="region of interest" description="Disordered" evidence="2">
    <location>
        <begin position="707"/>
        <end position="728"/>
    </location>
</feature>
<dbReference type="PANTHER" id="PTHR36842:SF1">
    <property type="entry name" value="PROTEIN TOLB"/>
    <property type="match status" value="1"/>
</dbReference>
<dbReference type="InterPro" id="IPR032466">
    <property type="entry name" value="Metal_Hydrolase"/>
</dbReference>
<gene>
    <name evidence="5" type="ORF">GCM10011511_46670</name>
</gene>
<dbReference type="InterPro" id="IPR011059">
    <property type="entry name" value="Metal-dep_hydrolase_composite"/>
</dbReference>
<dbReference type="SUPFAM" id="SSF51556">
    <property type="entry name" value="Metallo-dependent hydrolases"/>
    <property type="match status" value="1"/>
</dbReference>
<evidence type="ECO:0000313" key="6">
    <source>
        <dbReference type="Proteomes" id="UP000607559"/>
    </source>
</evidence>
<dbReference type="PANTHER" id="PTHR36842">
    <property type="entry name" value="PROTEIN TOLB HOMOLOG"/>
    <property type="match status" value="1"/>
</dbReference>
<evidence type="ECO:0000256" key="3">
    <source>
        <dbReference type="SAM" id="SignalP"/>
    </source>
</evidence>
<accession>A0A8J2UH83</accession>
<dbReference type="SUPFAM" id="SSF69304">
    <property type="entry name" value="Tricorn protease N-terminal domain"/>
    <property type="match status" value="1"/>
</dbReference>
<name>A0A8J2UH83_9BACT</name>
<dbReference type="Gene3D" id="2.120.10.30">
    <property type="entry name" value="TolB, C-terminal domain"/>
    <property type="match status" value="3"/>
</dbReference>
<dbReference type="InterPro" id="IPR011659">
    <property type="entry name" value="WD40"/>
</dbReference>
<keyword evidence="6" id="KW-1185">Reference proteome</keyword>
<dbReference type="SUPFAM" id="SSF82171">
    <property type="entry name" value="DPP6 N-terminal domain-like"/>
    <property type="match status" value="1"/>
</dbReference>
<feature type="compositionally biased region" description="Basic and acidic residues" evidence="2">
    <location>
        <begin position="707"/>
        <end position="716"/>
    </location>
</feature>
<dbReference type="Proteomes" id="UP000607559">
    <property type="component" value="Unassembled WGS sequence"/>
</dbReference>
<evidence type="ECO:0000256" key="1">
    <source>
        <dbReference type="ARBA" id="ARBA00009820"/>
    </source>
</evidence>
<dbReference type="InterPro" id="IPR011042">
    <property type="entry name" value="6-blade_b-propeller_TolB-like"/>
</dbReference>
<keyword evidence="3" id="KW-0732">Signal</keyword>
<feature type="domain" description="Amidohydrolase-related" evidence="4">
    <location>
        <begin position="802"/>
        <end position="1132"/>
    </location>
</feature>
<proteinExistence type="inferred from homology"/>
<organism evidence="5 6">
    <name type="scientific">Puia dinghuensis</name>
    <dbReference type="NCBI Taxonomy" id="1792502"/>
    <lineage>
        <taxon>Bacteria</taxon>
        <taxon>Pseudomonadati</taxon>
        <taxon>Bacteroidota</taxon>
        <taxon>Chitinophagia</taxon>
        <taxon>Chitinophagales</taxon>
        <taxon>Chitinophagaceae</taxon>
        <taxon>Puia</taxon>
    </lineage>
</organism>
<evidence type="ECO:0000256" key="2">
    <source>
        <dbReference type="SAM" id="MobiDB-lite"/>
    </source>
</evidence>
<sequence length="1166" mass="128397">MNRITTTIAVLLIFVVSQRASASWRGADSTGKDTTKYTTFKDLPLKPKRTVQFTTTEGTWTSLDVSPDGKTLVFDMMGDLFTLPITGGKATPLTQGLAFDSHPRWSPDGKKILFSSDRSGAENLWWIDLEKKDTFQVTKERDQNFPSATWTPDGDYIIYSKGRLNVQLYLVHKDGGAGTQLISAPPGLKTIDPAVSADGRYVYFSRRFGPWQYNAAMPQYQVGVYDRENSKVNTITSRYGSGFTPVLSKDGQWLVYGSRFEDKTGLVLRNLATGDEKWLAYPVQRDDQESIATMGVLPGMAFTPDSKAVIAAYGGKIHRVPLDGSAPAEIPFSVDLRLELGPRLEFKYPVSDSAYGLATQIRDAVPSPDGKKLAFTVLDRLYVMDYPKGTARRLTTHNFTEAQPAWSKDGKFLVFVSWTPQGGQVYKVAATGGPVQQLTKALALYQSPVFDNSGNRIVFLRSQAQKYKDAFEVSYDDSEEDLCWMQAGGGEITTIVKAGGRGNPHFVQGEDRIYLNNGNGDLLSIKWDGTDEKTVAHITGITTYGISIYKHGRPEVGDNCMMSEQAAEAMEMNLPSPAGVITMSPTGKRVIAQINNEIYMATIPMTGKMVTISVADAGSAAFPARKLTKLGGEFAYWEADGKKVHWSLGNAHFVYDLDAAQAFEDSVKQAKKAEAKRIADSLAAIKPGTAADSVKAKTDSLAKAKTDSLAKADTTAKKKPAAGPKKEPSYEAVETAVKVYYQRDMPQGTVLLKGARIITMEGDEVIENGDILVENNRIKAMGASGTLSVPSGAKVIDVAGKTIVPGFVDTHAHMWPQWGVHKSQVWKYAMNLVYGVTTTRDPQTATTDVLTYGDEVDAGMVEGPRIYSTGPGVGFWDYNVKDSAQAEDILRQYSRYYNTHYIKMYLTGNRQQREWIIMAARNQQLMPTTEGGLNTKLNMTNLLDGYPGHEHAIPIYPLYNDLVKTIAVAQMCVTPTLIVSYGGPFAENYWWETENPYHDPKVQYFMPYEEVAGKTRRDKAGWFMPEEQVFPKHAKSMKAMVEAGALAGIGSHGEFQGVGYHWEMWAMGSGGMKPMDVLRVATILGATGLGLDHDLGSLKAGKLADLVILDKNPLENIRNTNTVKYVMKNGRLYDGNTGGEIYPVQRMLDRSEWNFEKPANNTGVAE</sequence>
<dbReference type="EMBL" id="BMJC01000005">
    <property type="protein sequence ID" value="GGB17543.1"/>
    <property type="molecule type" value="Genomic_DNA"/>
</dbReference>
<dbReference type="Pfam" id="PF01979">
    <property type="entry name" value="Amidohydro_1"/>
    <property type="match status" value="1"/>
</dbReference>
<reference evidence="5" key="1">
    <citation type="journal article" date="2014" name="Int. J. Syst. Evol. Microbiol.">
        <title>Complete genome sequence of Corynebacterium casei LMG S-19264T (=DSM 44701T), isolated from a smear-ripened cheese.</title>
        <authorList>
            <consortium name="US DOE Joint Genome Institute (JGI-PGF)"/>
            <person name="Walter F."/>
            <person name="Albersmeier A."/>
            <person name="Kalinowski J."/>
            <person name="Ruckert C."/>
        </authorList>
    </citation>
    <scope>NUCLEOTIDE SEQUENCE</scope>
    <source>
        <strain evidence="5">CGMCC 1.15448</strain>
    </source>
</reference>
<dbReference type="RefSeq" id="WP_188936374.1">
    <property type="nucleotide sequence ID" value="NZ_BMJC01000005.1"/>
</dbReference>
<dbReference type="GO" id="GO:0016810">
    <property type="term" value="F:hydrolase activity, acting on carbon-nitrogen (but not peptide) bonds"/>
    <property type="evidence" value="ECO:0007669"/>
    <property type="project" value="InterPro"/>
</dbReference>
<dbReference type="SUPFAM" id="SSF51338">
    <property type="entry name" value="Composite domain of metallo-dependent hydrolases"/>
    <property type="match status" value="1"/>
</dbReference>
<dbReference type="Pfam" id="PF07676">
    <property type="entry name" value="PD40"/>
    <property type="match status" value="2"/>
</dbReference>
<protein>
    <submittedName>
        <fullName evidence="5">TolB protein</fullName>
    </submittedName>
</protein>
<dbReference type="Gene3D" id="3.20.20.140">
    <property type="entry name" value="Metal-dependent hydrolases"/>
    <property type="match status" value="2"/>
</dbReference>
<dbReference type="InterPro" id="IPR006680">
    <property type="entry name" value="Amidohydro-rel"/>
</dbReference>
<reference evidence="5" key="2">
    <citation type="submission" date="2020-09" db="EMBL/GenBank/DDBJ databases">
        <authorList>
            <person name="Sun Q."/>
            <person name="Zhou Y."/>
        </authorList>
    </citation>
    <scope>NUCLEOTIDE SEQUENCE</scope>
    <source>
        <strain evidence="5">CGMCC 1.15448</strain>
    </source>
</reference>
<evidence type="ECO:0000313" key="5">
    <source>
        <dbReference type="EMBL" id="GGB17543.1"/>
    </source>
</evidence>